<dbReference type="EMBL" id="QJKJ01016248">
    <property type="protein sequence ID" value="RDX61254.1"/>
    <property type="molecule type" value="Genomic_DNA"/>
</dbReference>
<sequence length="92" mass="10736">SRIIVHGIERKLSGKGQENSLGKESQKCEIGVVSVIHLEVEMKVEQLFACHNIYENLKVRLVTLELSSYDLLRERFLPTYYARDLYVKLQRL</sequence>
<evidence type="ECO:0000313" key="2">
    <source>
        <dbReference type="Proteomes" id="UP000257109"/>
    </source>
</evidence>
<reference evidence="1" key="1">
    <citation type="submission" date="2018-05" db="EMBL/GenBank/DDBJ databases">
        <title>Draft genome of Mucuna pruriens seed.</title>
        <authorList>
            <person name="Nnadi N.E."/>
            <person name="Vos R."/>
            <person name="Hasami M.H."/>
            <person name="Devisetty U.K."/>
            <person name="Aguiy J.C."/>
        </authorList>
    </citation>
    <scope>NUCLEOTIDE SEQUENCE [LARGE SCALE GENOMIC DNA]</scope>
    <source>
        <strain evidence="1">JCA_2017</strain>
    </source>
</reference>
<protein>
    <submittedName>
        <fullName evidence="1">Uncharacterized protein</fullName>
    </submittedName>
</protein>
<organism evidence="1 2">
    <name type="scientific">Mucuna pruriens</name>
    <name type="common">Velvet bean</name>
    <name type="synonym">Dolichos pruriens</name>
    <dbReference type="NCBI Taxonomy" id="157652"/>
    <lineage>
        <taxon>Eukaryota</taxon>
        <taxon>Viridiplantae</taxon>
        <taxon>Streptophyta</taxon>
        <taxon>Embryophyta</taxon>
        <taxon>Tracheophyta</taxon>
        <taxon>Spermatophyta</taxon>
        <taxon>Magnoliopsida</taxon>
        <taxon>eudicotyledons</taxon>
        <taxon>Gunneridae</taxon>
        <taxon>Pentapetalae</taxon>
        <taxon>rosids</taxon>
        <taxon>fabids</taxon>
        <taxon>Fabales</taxon>
        <taxon>Fabaceae</taxon>
        <taxon>Papilionoideae</taxon>
        <taxon>50 kb inversion clade</taxon>
        <taxon>NPAAA clade</taxon>
        <taxon>indigoferoid/millettioid clade</taxon>
        <taxon>Phaseoleae</taxon>
        <taxon>Mucuna</taxon>
    </lineage>
</organism>
<gene>
    <name evidence="1" type="ORF">CR513_60532</name>
</gene>
<name>A0A371E5F4_MUCPR</name>
<accession>A0A371E5F4</accession>
<dbReference type="AlphaFoldDB" id="A0A371E5F4"/>
<evidence type="ECO:0000313" key="1">
    <source>
        <dbReference type="EMBL" id="RDX61254.1"/>
    </source>
</evidence>
<comment type="caution">
    <text evidence="1">The sequence shown here is derived from an EMBL/GenBank/DDBJ whole genome shotgun (WGS) entry which is preliminary data.</text>
</comment>
<dbReference type="OrthoDB" id="1731207at2759"/>
<proteinExistence type="predicted"/>
<keyword evidence="2" id="KW-1185">Reference proteome</keyword>
<feature type="non-terminal residue" evidence="1">
    <location>
        <position position="1"/>
    </location>
</feature>
<dbReference type="Proteomes" id="UP000257109">
    <property type="component" value="Unassembled WGS sequence"/>
</dbReference>